<evidence type="ECO:0000313" key="3">
    <source>
        <dbReference type="Proteomes" id="UP000182444"/>
    </source>
</evidence>
<dbReference type="RefSeq" id="XP_068139118.1">
    <property type="nucleotide sequence ID" value="XM_068283017.1"/>
</dbReference>
<evidence type="ECO:0000313" key="2">
    <source>
        <dbReference type="EMBL" id="AOW05488.1"/>
    </source>
</evidence>
<keyword evidence="1" id="KW-0812">Transmembrane</keyword>
<evidence type="ECO:0000256" key="1">
    <source>
        <dbReference type="SAM" id="Phobius"/>
    </source>
</evidence>
<sequence>MERSRFPAISRPFPAISRPCDGCLCEQQLGLCVGSVCVCVCVCVCGYSAVCAGGLALKWDVGLEVAITEYRYARRRVRNSRQSSRKHTSEALPSFVGFVCLVFPLLTCSYSTSTGTVVSYNRTLASVSVPHNVYPFFCPFGLALGFGRLAFELTLWLHLF</sequence>
<gene>
    <name evidence="2" type="ORF">YALI1_E19415g</name>
</gene>
<feature type="transmembrane region" description="Helical" evidence="1">
    <location>
        <begin position="91"/>
        <end position="113"/>
    </location>
</feature>
<dbReference type="EMBL" id="CP017557">
    <property type="protein sequence ID" value="AOW05488.1"/>
    <property type="molecule type" value="Genomic_DNA"/>
</dbReference>
<keyword evidence="1" id="KW-0472">Membrane</keyword>
<protein>
    <submittedName>
        <fullName evidence="2">Uncharacterized protein</fullName>
    </submittedName>
</protein>
<name>A0A1D8NIM1_YARLL</name>
<reference evidence="2 3" key="1">
    <citation type="journal article" date="2016" name="PLoS ONE">
        <title>Sequence Assembly of Yarrowia lipolytica Strain W29/CLIB89 Shows Transposable Element Diversity.</title>
        <authorList>
            <person name="Magnan C."/>
            <person name="Yu J."/>
            <person name="Chang I."/>
            <person name="Jahn E."/>
            <person name="Kanomata Y."/>
            <person name="Wu J."/>
            <person name="Zeller M."/>
            <person name="Oakes M."/>
            <person name="Baldi P."/>
            <person name="Sandmeyer S."/>
        </authorList>
    </citation>
    <scope>NUCLEOTIDE SEQUENCE [LARGE SCALE GENOMIC DNA]</scope>
    <source>
        <strain evidence="3">CLIB89(W29)</strain>
    </source>
</reference>
<accession>A0A1D8NIM1</accession>
<dbReference type="VEuPathDB" id="FungiDB:YALI1_E19415g"/>
<dbReference type="Proteomes" id="UP000182444">
    <property type="component" value="Chromosome 1E"/>
</dbReference>
<keyword evidence="1" id="KW-1133">Transmembrane helix</keyword>
<dbReference type="AlphaFoldDB" id="A0A1D8NIM1"/>
<feature type="transmembrane region" description="Helical" evidence="1">
    <location>
        <begin position="133"/>
        <end position="151"/>
    </location>
</feature>
<proteinExistence type="predicted"/>
<organism evidence="2 3">
    <name type="scientific">Yarrowia lipolytica</name>
    <name type="common">Candida lipolytica</name>
    <dbReference type="NCBI Taxonomy" id="4952"/>
    <lineage>
        <taxon>Eukaryota</taxon>
        <taxon>Fungi</taxon>
        <taxon>Dikarya</taxon>
        <taxon>Ascomycota</taxon>
        <taxon>Saccharomycotina</taxon>
        <taxon>Dipodascomycetes</taxon>
        <taxon>Dipodascales</taxon>
        <taxon>Dipodascales incertae sedis</taxon>
        <taxon>Yarrowia</taxon>
    </lineage>
</organism>
<dbReference type="GeneID" id="94583624"/>